<dbReference type="EMBL" id="QLTT01000001">
    <property type="protein sequence ID" value="RAS69966.1"/>
    <property type="molecule type" value="Genomic_DNA"/>
</dbReference>
<proteinExistence type="predicted"/>
<gene>
    <name evidence="2" type="ORF">C8D87_101266</name>
</gene>
<feature type="region of interest" description="Disordered" evidence="1">
    <location>
        <begin position="1"/>
        <end position="72"/>
    </location>
</feature>
<evidence type="ECO:0000256" key="1">
    <source>
        <dbReference type="SAM" id="MobiDB-lite"/>
    </source>
</evidence>
<accession>A0ABX9EFK3</accession>
<evidence type="ECO:0000313" key="2">
    <source>
        <dbReference type="EMBL" id="RAS69966.1"/>
    </source>
</evidence>
<keyword evidence="3" id="KW-1185">Reference proteome</keyword>
<organism evidence="2 3">
    <name type="scientific">Lentzea atacamensis</name>
    <dbReference type="NCBI Taxonomy" id="531938"/>
    <lineage>
        <taxon>Bacteria</taxon>
        <taxon>Bacillati</taxon>
        <taxon>Actinomycetota</taxon>
        <taxon>Actinomycetes</taxon>
        <taxon>Pseudonocardiales</taxon>
        <taxon>Pseudonocardiaceae</taxon>
        <taxon>Lentzea</taxon>
    </lineage>
</organism>
<evidence type="ECO:0000313" key="3">
    <source>
        <dbReference type="Proteomes" id="UP000248714"/>
    </source>
</evidence>
<comment type="caution">
    <text evidence="2">The sequence shown here is derived from an EMBL/GenBank/DDBJ whole genome shotgun (WGS) entry which is preliminary data.</text>
</comment>
<dbReference type="Proteomes" id="UP000248714">
    <property type="component" value="Unassembled WGS sequence"/>
</dbReference>
<name>A0ABX9EFK3_9PSEU</name>
<sequence length="72" mass="7550">MDGTGDHAHRLVPPVGGEQPRTALDRPPQVFLSGLDVTTRGSRAGDAALRPVRGPDTQKAAPAGDRDGLKRL</sequence>
<reference evidence="2 3" key="1">
    <citation type="submission" date="2018-06" db="EMBL/GenBank/DDBJ databases">
        <title>Genomic Encyclopedia of Type Strains, Phase IV (KMG-IV): sequencing the most valuable type-strain genomes for metagenomic binning, comparative biology and taxonomic classification.</title>
        <authorList>
            <person name="Goeker M."/>
        </authorList>
    </citation>
    <scope>NUCLEOTIDE SEQUENCE [LARGE SCALE GENOMIC DNA]</scope>
    <source>
        <strain evidence="2 3">DSM 45479</strain>
    </source>
</reference>
<protein>
    <submittedName>
        <fullName evidence="2">Uncharacterized protein</fullName>
    </submittedName>
</protein>